<dbReference type="Gene3D" id="2.40.40.10">
    <property type="entry name" value="RlpA-like domain"/>
    <property type="match status" value="1"/>
</dbReference>
<dbReference type="Proteomes" id="UP001300383">
    <property type="component" value="Unassembled WGS sequence"/>
</dbReference>
<dbReference type="RefSeq" id="WP_283231593.1">
    <property type="nucleotide sequence ID" value="NZ_JASGBQ010000026.1"/>
</dbReference>
<dbReference type="GO" id="GO:0019867">
    <property type="term" value="C:outer membrane"/>
    <property type="evidence" value="ECO:0007669"/>
    <property type="project" value="InterPro"/>
</dbReference>
<gene>
    <name evidence="2" type="ORF">QJ036_11920</name>
</gene>
<dbReference type="GO" id="GO:0004553">
    <property type="term" value="F:hydrolase activity, hydrolyzing O-glycosyl compounds"/>
    <property type="evidence" value="ECO:0007669"/>
    <property type="project" value="InterPro"/>
</dbReference>
<feature type="domain" description="3D" evidence="1">
    <location>
        <begin position="112"/>
        <end position="172"/>
    </location>
</feature>
<name>A0AAP4BCD3_9FIRM</name>
<dbReference type="Pfam" id="PF06725">
    <property type="entry name" value="3D"/>
    <property type="match status" value="1"/>
</dbReference>
<sequence length="174" mass="19369">MKTGFVVALSMALLVAGREFNDPDQVGNYVAGFHMEWLREQEPSRADGVSMVGEPDWDAAEASEEEAAEASSGEWVSLGDDWVITYYCPLECCNDQWAWQTSTMEPMQLHHTIAVDPSVIPYYSHVRIGGLDYEYVAEDCGGGIKGKRIDVLVENCAMANELGVDRNIEVWVKK</sequence>
<reference evidence="2 3" key="1">
    <citation type="submission" date="2023-05" db="EMBL/GenBank/DDBJ databases">
        <title>[ruminococcus] sp. nov., isolated from a pig farm feces dump.</title>
        <authorList>
            <person name="Chang Y.-H."/>
        </authorList>
    </citation>
    <scope>NUCLEOTIDE SEQUENCE [LARGE SCALE GENOMIC DNA]</scope>
    <source>
        <strain evidence="2 3">YH-rum2234</strain>
    </source>
</reference>
<organism evidence="2 3">
    <name type="scientific">Fusibacillus kribbianus</name>
    <dbReference type="NCBI Taxonomy" id="3044208"/>
    <lineage>
        <taxon>Bacteria</taxon>
        <taxon>Bacillati</taxon>
        <taxon>Bacillota</taxon>
        <taxon>Clostridia</taxon>
        <taxon>Lachnospirales</taxon>
        <taxon>Lachnospiraceae</taxon>
        <taxon>Fusibacillus</taxon>
    </lineage>
</organism>
<dbReference type="EMBL" id="JASGBQ010000026">
    <property type="protein sequence ID" value="MDI9243165.1"/>
    <property type="molecule type" value="Genomic_DNA"/>
</dbReference>
<dbReference type="AlphaFoldDB" id="A0AAP4BCD3"/>
<evidence type="ECO:0000313" key="3">
    <source>
        <dbReference type="Proteomes" id="UP001300383"/>
    </source>
</evidence>
<proteinExistence type="predicted"/>
<dbReference type="SUPFAM" id="SSF50685">
    <property type="entry name" value="Barwin-like endoglucanases"/>
    <property type="match status" value="1"/>
</dbReference>
<protein>
    <submittedName>
        <fullName evidence="2">3D domain-containing protein</fullName>
    </submittedName>
</protein>
<evidence type="ECO:0000313" key="2">
    <source>
        <dbReference type="EMBL" id="MDI9243165.1"/>
    </source>
</evidence>
<dbReference type="InterPro" id="IPR010611">
    <property type="entry name" value="3D_dom"/>
</dbReference>
<keyword evidence="3" id="KW-1185">Reference proteome</keyword>
<accession>A0AAP4BCD3</accession>
<dbReference type="CDD" id="cd14667">
    <property type="entry name" value="3D_containing_proteins"/>
    <property type="match status" value="1"/>
</dbReference>
<dbReference type="InterPro" id="IPR059180">
    <property type="entry name" value="3D_YorM"/>
</dbReference>
<evidence type="ECO:0000259" key="1">
    <source>
        <dbReference type="Pfam" id="PF06725"/>
    </source>
</evidence>
<dbReference type="GO" id="GO:0009254">
    <property type="term" value="P:peptidoglycan turnover"/>
    <property type="evidence" value="ECO:0007669"/>
    <property type="project" value="InterPro"/>
</dbReference>
<comment type="caution">
    <text evidence="2">The sequence shown here is derived from an EMBL/GenBank/DDBJ whole genome shotgun (WGS) entry which is preliminary data.</text>
</comment>
<dbReference type="InterPro" id="IPR036908">
    <property type="entry name" value="RlpA-like_sf"/>
</dbReference>